<dbReference type="EMBL" id="CAJSTJ010000140">
    <property type="protein sequence ID" value="CAG7561203.1"/>
    <property type="molecule type" value="Genomic_DNA"/>
</dbReference>
<comment type="caution">
    <text evidence="2">The sequence shown here is derived from an EMBL/GenBank/DDBJ whole genome shotgun (WGS) entry which is preliminary data.</text>
</comment>
<dbReference type="AlphaFoldDB" id="A0A8J2NE26"/>
<evidence type="ECO:0000313" key="3">
    <source>
        <dbReference type="Proteomes" id="UP000693738"/>
    </source>
</evidence>
<feature type="compositionally biased region" description="Polar residues" evidence="1">
    <location>
        <begin position="411"/>
        <end position="424"/>
    </location>
</feature>
<evidence type="ECO:0008006" key="4">
    <source>
        <dbReference type="Google" id="ProtNLM"/>
    </source>
</evidence>
<evidence type="ECO:0000256" key="1">
    <source>
        <dbReference type="SAM" id="MobiDB-lite"/>
    </source>
</evidence>
<proteinExistence type="predicted"/>
<organism evidence="2 3">
    <name type="scientific">Fusarium equiseti</name>
    <name type="common">Fusarium scirpi</name>
    <dbReference type="NCBI Taxonomy" id="61235"/>
    <lineage>
        <taxon>Eukaryota</taxon>
        <taxon>Fungi</taxon>
        <taxon>Dikarya</taxon>
        <taxon>Ascomycota</taxon>
        <taxon>Pezizomycotina</taxon>
        <taxon>Sordariomycetes</taxon>
        <taxon>Hypocreomycetidae</taxon>
        <taxon>Hypocreales</taxon>
        <taxon>Nectriaceae</taxon>
        <taxon>Fusarium</taxon>
        <taxon>Fusarium incarnatum-equiseti species complex</taxon>
    </lineage>
</organism>
<feature type="region of interest" description="Disordered" evidence="1">
    <location>
        <begin position="382"/>
        <end position="445"/>
    </location>
</feature>
<accession>A0A8J2NE26</accession>
<gene>
    <name evidence="2" type="ORF">FEQUK3_LOCUS6908</name>
</gene>
<evidence type="ECO:0000313" key="2">
    <source>
        <dbReference type="EMBL" id="CAG7561203.1"/>
    </source>
</evidence>
<dbReference type="Proteomes" id="UP000693738">
    <property type="component" value="Unassembled WGS sequence"/>
</dbReference>
<reference evidence="2" key="1">
    <citation type="submission" date="2021-05" db="EMBL/GenBank/DDBJ databases">
        <authorList>
            <person name="Khan N."/>
        </authorList>
    </citation>
    <scope>NUCLEOTIDE SEQUENCE</scope>
</reference>
<sequence length="445" mass="49716">MASLSQSGIPHPLPGLNDLGTCISYGERLKEEIQFLWPNFTLRMEQHALLMVADRKHFGNSGALSTSRIPSSLKRQLEEASPFCKHYWMHHLLPHQPDDVWKHALRRPPIYRPNLTLEDYQEADWETISQKIYYDQHFRTNPELKTLSLGQGEVRKCMERDQFSCVVTHTKSDRLFPFIPIGWNNSVDNNNATGNLEEVCLAMADVNLMKHILSVFELGRSHKAWNLICVNPDLYTCLISGFCGFKYHETIPIEGEGGQTDGKVQVVLVFYWMPQGIKARFNEEADAVDLEDIARAFNNFTQPPLSYPKQGPVPRSGDKVHLPMTREDAEKLMSAVKVHWACVLYLVLCGGTGQPQYLTGMDQSDGSLQPRDEEFARQKAGGAMLGQPMVQRSISSAGPSSSKAPEDRSSDQSSGAPSVFSSTGRRTDTDHSSAGGSSLGERSSK</sequence>
<feature type="compositionally biased region" description="Low complexity" evidence="1">
    <location>
        <begin position="393"/>
        <end position="402"/>
    </location>
</feature>
<protein>
    <recommendedName>
        <fullName evidence="4">HNH nuclease domain-containing protein</fullName>
    </recommendedName>
</protein>
<name>A0A8J2NE26_FUSEQ</name>